<dbReference type="InterPro" id="IPR018484">
    <property type="entry name" value="FGGY_N"/>
</dbReference>
<proteinExistence type="inferred from homology"/>
<evidence type="ECO:0000256" key="3">
    <source>
        <dbReference type="ARBA" id="ARBA00022777"/>
    </source>
</evidence>
<comment type="similarity">
    <text evidence="1">Belongs to the FGGY kinase family.</text>
</comment>
<keyword evidence="3 6" id="KW-0418">Kinase</keyword>
<reference evidence="6 7" key="1">
    <citation type="submission" date="2015-04" db="EMBL/GenBank/DDBJ databases">
        <title>Draft genome sequence of bacteremic isolate Catabacter hongkongensis type strain HKU16T.</title>
        <authorList>
            <person name="Lau S.K."/>
            <person name="Teng J.L."/>
            <person name="Huang Y."/>
            <person name="Curreem S.O."/>
            <person name="Tsui S.K."/>
            <person name="Woo P.C."/>
        </authorList>
    </citation>
    <scope>NUCLEOTIDE SEQUENCE [LARGE SCALE GENOMIC DNA]</scope>
    <source>
        <strain evidence="6 7">HKU16</strain>
    </source>
</reference>
<dbReference type="Gene3D" id="3.30.420.40">
    <property type="match status" value="2"/>
</dbReference>
<gene>
    <name evidence="6" type="ORF">CHK_3159</name>
</gene>
<dbReference type="InterPro" id="IPR000577">
    <property type="entry name" value="Carb_kinase_FGGY"/>
</dbReference>
<dbReference type="SUPFAM" id="SSF53067">
    <property type="entry name" value="Actin-like ATPase domain"/>
    <property type="match status" value="2"/>
</dbReference>
<keyword evidence="7" id="KW-1185">Reference proteome</keyword>
<dbReference type="PANTHER" id="PTHR43095">
    <property type="entry name" value="SUGAR KINASE"/>
    <property type="match status" value="1"/>
</dbReference>
<evidence type="ECO:0000313" key="7">
    <source>
        <dbReference type="Proteomes" id="UP000034076"/>
    </source>
</evidence>
<dbReference type="PIRSF" id="PIRSF000538">
    <property type="entry name" value="GlpK"/>
    <property type="match status" value="1"/>
</dbReference>
<comment type="caution">
    <text evidence="6">The sequence shown here is derived from an EMBL/GenBank/DDBJ whole genome shotgun (WGS) entry which is preliminary data.</text>
</comment>
<feature type="domain" description="Carbohydrate kinase FGGY C-terminal" evidence="5">
    <location>
        <begin position="252"/>
        <end position="443"/>
    </location>
</feature>
<dbReference type="Proteomes" id="UP000034076">
    <property type="component" value="Unassembled WGS sequence"/>
</dbReference>
<name>A0A0M2NF47_9FIRM</name>
<dbReference type="STRING" id="270498.CHK_3159"/>
<protein>
    <submittedName>
        <fullName evidence="6">Xylulose kinase</fullName>
        <ecNumber evidence="6">2.7.1.17</ecNumber>
    </submittedName>
</protein>
<dbReference type="AlphaFoldDB" id="A0A0M2NF47"/>
<keyword evidence="2 6" id="KW-0808">Transferase</keyword>
<accession>A0A0M2NF47</accession>
<evidence type="ECO:0000259" key="5">
    <source>
        <dbReference type="Pfam" id="PF02782"/>
    </source>
</evidence>
<sequence>MNVCGLDVGTSGVKAVVFDEKGAGIANAYRAYETQIDPDGKRGLDARRLWEKTKEALACVCAQTNGDIAAIAVASFGEAFVLLDEHDGVLHDIMIYTDRRGEKEFLREAEKTSQEEVACVCGLPFSPTYSVSKLLYLKECRPKLYNRAKKVLFIEDYVGYLLSGERAVDYSVASRSMLLDAKNCCWSSIMMNQFGIEKALFSQTVAAGTVIGTIKKEIAQELGASASMKIVAGIHDQPASAIGAGLREGSVACSMGTSECMTPVFSGMFPVKVTARQGLCSEPVWEKEKYCTLAYNPSSGLLIEWFFKTFAAAETQQHGAPYALFEEHFPPQPTKIMIQPYLAGSGTPYLDYLARLGIAGIGLETTRFDLYRAMLEGLALDQCLNLETITRQGVAAQSLMCVGGGSRSRPWLQVKADVMQIPVSTLDCGEAGALGCAALCAVATGVYASVEEAAQNMSRVKEVLEPNKGNREFYREKFEQYRLLHTHLREESEYACR</sequence>
<feature type="domain" description="Carbohydrate kinase FGGY N-terminal" evidence="4">
    <location>
        <begin position="4"/>
        <end position="243"/>
    </location>
</feature>
<evidence type="ECO:0000256" key="2">
    <source>
        <dbReference type="ARBA" id="ARBA00022679"/>
    </source>
</evidence>
<dbReference type="InterPro" id="IPR018485">
    <property type="entry name" value="FGGY_C"/>
</dbReference>
<dbReference type="InterPro" id="IPR043129">
    <property type="entry name" value="ATPase_NBD"/>
</dbReference>
<dbReference type="PANTHER" id="PTHR43095:SF5">
    <property type="entry name" value="XYLULOSE KINASE"/>
    <property type="match status" value="1"/>
</dbReference>
<evidence type="ECO:0000313" key="6">
    <source>
        <dbReference type="EMBL" id="KKI49581.1"/>
    </source>
</evidence>
<dbReference type="Pfam" id="PF00370">
    <property type="entry name" value="FGGY_N"/>
    <property type="match status" value="1"/>
</dbReference>
<dbReference type="RefSeq" id="WP_046444891.1">
    <property type="nucleotide sequence ID" value="NZ_LAYJ01000133.1"/>
</dbReference>
<dbReference type="InterPro" id="IPR050406">
    <property type="entry name" value="FGGY_Carb_Kinase"/>
</dbReference>
<dbReference type="GO" id="GO:0004856">
    <property type="term" value="F:D-xylulokinase activity"/>
    <property type="evidence" value="ECO:0007669"/>
    <property type="project" value="UniProtKB-EC"/>
</dbReference>
<evidence type="ECO:0000259" key="4">
    <source>
        <dbReference type="Pfam" id="PF00370"/>
    </source>
</evidence>
<dbReference type="CDD" id="cd07773">
    <property type="entry name" value="ASKHA_NBD_FGGY_FK"/>
    <property type="match status" value="1"/>
</dbReference>
<dbReference type="EMBL" id="LAYJ01000133">
    <property type="protein sequence ID" value="KKI49581.1"/>
    <property type="molecule type" value="Genomic_DNA"/>
</dbReference>
<organism evidence="6 7">
    <name type="scientific">Christensenella hongkongensis</name>
    <dbReference type="NCBI Taxonomy" id="270498"/>
    <lineage>
        <taxon>Bacteria</taxon>
        <taxon>Bacillati</taxon>
        <taxon>Bacillota</taxon>
        <taxon>Clostridia</taxon>
        <taxon>Christensenellales</taxon>
        <taxon>Christensenellaceae</taxon>
        <taxon>Christensenella</taxon>
    </lineage>
</organism>
<dbReference type="OrthoDB" id="8434698at2"/>
<dbReference type="Pfam" id="PF02782">
    <property type="entry name" value="FGGY_C"/>
    <property type="match status" value="1"/>
</dbReference>
<evidence type="ECO:0000256" key="1">
    <source>
        <dbReference type="ARBA" id="ARBA00009156"/>
    </source>
</evidence>
<dbReference type="EC" id="2.7.1.17" evidence="6"/>